<evidence type="ECO:0000256" key="1">
    <source>
        <dbReference type="SAM" id="Coils"/>
    </source>
</evidence>
<dbReference type="Gene3D" id="3.30.420.10">
    <property type="entry name" value="Ribonuclease H-like superfamily/Ribonuclease H"/>
    <property type="match status" value="1"/>
</dbReference>
<dbReference type="PANTHER" id="PTHR47515">
    <property type="entry name" value="LOW CALCIUM RESPONSE LOCUS PROTEIN T"/>
    <property type="match status" value="1"/>
</dbReference>
<dbReference type="SUPFAM" id="SSF46689">
    <property type="entry name" value="Homeodomain-like"/>
    <property type="match status" value="1"/>
</dbReference>
<dbReference type="Pfam" id="PF13683">
    <property type="entry name" value="rve_3"/>
    <property type="match status" value="1"/>
</dbReference>
<dbReference type="InterPro" id="IPR001584">
    <property type="entry name" value="Integrase_cat-core"/>
</dbReference>
<dbReference type="InterPro" id="IPR036397">
    <property type="entry name" value="RNaseH_sf"/>
</dbReference>
<dbReference type="InterPro" id="IPR012337">
    <property type="entry name" value="RNaseH-like_sf"/>
</dbReference>
<sequence length="376" mass="44775">MRKSKFSPQQIAKILKEFDTGKSVEQITREHGVSSSAFYKWRERYAGMNGKELKRIKELEDENRKLKQMYATLALDHQMAKEIIEKKFLKPCLKRSISKELARYGISRACRVLNMSKSVYYYQPLAKDDSEIEKALQEKAVQRPEEGFWKAYGRLREEGELWNHKRVYRVYKALGLPLRRKVKKRLPARILEPLEIPVEQNHTWSMDFVTDVLENKRRFRAFNIIDDYNREALRIEIDFSLTSNRIVWVLNHLINRKGKPKKIRMDNGPEFIAKITYGWSTMHNIEFKYIQPGKPTQNAFIERFNGSYRRGVLNKYIFENIDQVREQTQIWMKDYNHHRPHDSLGKISPIKYAKLNSNKANNIKLKKDNFIEVLEN</sequence>
<name>A0ABY9XZB3_9FLAO</name>
<dbReference type="Gene3D" id="1.10.10.60">
    <property type="entry name" value="Homeodomain-like"/>
    <property type="match status" value="1"/>
</dbReference>
<dbReference type="NCBIfam" id="NF033516">
    <property type="entry name" value="transpos_IS3"/>
    <property type="match status" value="1"/>
</dbReference>
<keyword evidence="1" id="KW-0175">Coiled coil</keyword>
<dbReference type="InterPro" id="IPR009057">
    <property type="entry name" value="Homeodomain-like_sf"/>
</dbReference>
<accession>A0ABY9XZB3</accession>
<gene>
    <name evidence="3" type="ORF">RHP49_10215</name>
</gene>
<reference evidence="3 4" key="1">
    <citation type="submission" date="2023-09" db="EMBL/GenBank/DDBJ databases">
        <title>Thalassobella suaedae gen. nov., sp. nov., a marine bacterium of the family Flavobacteriaceae isolated from a halophyte Suaeda japonica.</title>
        <authorList>
            <person name="Lee S.Y."/>
            <person name="Hwang C.Y."/>
        </authorList>
    </citation>
    <scope>NUCLEOTIDE SEQUENCE [LARGE SCALE GENOMIC DNA]</scope>
    <source>
        <strain evidence="3 4">HL-DH10</strain>
    </source>
</reference>
<dbReference type="RefSeq" id="WP_415861261.1">
    <property type="nucleotide sequence ID" value="NZ_CP134536.1"/>
</dbReference>
<evidence type="ECO:0000313" key="4">
    <source>
        <dbReference type="Proteomes" id="UP001303407"/>
    </source>
</evidence>
<evidence type="ECO:0000259" key="2">
    <source>
        <dbReference type="Pfam" id="PF13683"/>
    </source>
</evidence>
<dbReference type="PANTHER" id="PTHR47515:SF2">
    <property type="entry name" value="INTEGRASE CORE DOMAIN PROTEIN"/>
    <property type="match status" value="1"/>
</dbReference>
<protein>
    <submittedName>
        <fullName evidence="3">IS3 family transposase</fullName>
    </submittedName>
</protein>
<organism evidence="3 4">
    <name type="scientific">Thalassobellus suaedae</name>
    <dbReference type="NCBI Taxonomy" id="3074124"/>
    <lineage>
        <taxon>Bacteria</taxon>
        <taxon>Pseudomonadati</taxon>
        <taxon>Bacteroidota</taxon>
        <taxon>Flavobacteriia</taxon>
        <taxon>Flavobacteriales</taxon>
        <taxon>Flavobacteriaceae</taxon>
        <taxon>Thalassobellus</taxon>
    </lineage>
</organism>
<proteinExistence type="predicted"/>
<dbReference type="Pfam" id="PF01527">
    <property type="entry name" value="HTH_Tnp_1"/>
    <property type="match status" value="1"/>
</dbReference>
<dbReference type="Proteomes" id="UP001303407">
    <property type="component" value="Chromosome"/>
</dbReference>
<dbReference type="SUPFAM" id="SSF53098">
    <property type="entry name" value="Ribonuclease H-like"/>
    <property type="match status" value="1"/>
</dbReference>
<dbReference type="InterPro" id="IPR048020">
    <property type="entry name" value="Transpos_IS3"/>
</dbReference>
<keyword evidence="4" id="KW-1185">Reference proteome</keyword>
<feature type="coiled-coil region" evidence="1">
    <location>
        <begin position="49"/>
        <end position="76"/>
    </location>
</feature>
<evidence type="ECO:0000313" key="3">
    <source>
        <dbReference type="EMBL" id="WNH11286.1"/>
    </source>
</evidence>
<dbReference type="InterPro" id="IPR002514">
    <property type="entry name" value="Transposase_8"/>
</dbReference>
<dbReference type="EMBL" id="CP134536">
    <property type="protein sequence ID" value="WNH11286.1"/>
    <property type="molecule type" value="Genomic_DNA"/>
</dbReference>
<feature type="domain" description="Integrase catalytic" evidence="2">
    <location>
        <begin position="284"/>
        <end position="349"/>
    </location>
</feature>